<reference evidence="2" key="1">
    <citation type="journal article" date="2023" name="Mol. Phylogenet. Evol.">
        <title>Genome-scale phylogeny and comparative genomics of the fungal order Sordariales.</title>
        <authorList>
            <person name="Hensen N."/>
            <person name="Bonometti L."/>
            <person name="Westerberg I."/>
            <person name="Brannstrom I.O."/>
            <person name="Guillou S."/>
            <person name="Cros-Aarteil S."/>
            <person name="Calhoun S."/>
            <person name="Haridas S."/>
            <person name="Kuo A."/>
            <person name="Mondo S."/>
            <person name="Pangilinan J."/>
            <person name="Riley R."/>
            <person name="LaButti K."/>
            <person name="Andreopoulos B."/>
            <person name="Lipzen A."/>
            <person name="Chen C."/>
            <person name="Yan M."/>
            <person name="Daum C."/>
            <person name="Ng V."/>
            <person name="Clum A."/>
            <person name="Steindorff A."/>
            <person name="Ohm R.A."/>
            <person name="Martin F."/>
            <person name="Silar P."/>
            <person name="Natvig D.O."/>
            <person name="Lalanne C."/>
            <person name="Gautier V."/>
            <person name="Ament-Velasquez S.L."/>
            <person name="Kruys A."/>
            <person name="Hutchinson M.I."/>
            <person name="Powell A.J."/>
            <person name="Barry K."/>
            <person name="Miller A.N."/>
            <person name="Grigoriev I.V."/>
            <person name="Debuchy R."/>
            <person name="Gladieux P."/>
            <person name="Hiltunen Thoren M."/>
            <person name="Johannesson H."/>
        </authorList>
    </citation>
    <scope>NUCLEOTIDE SEQUENCE</scope>
    <source>
        <strain evidence="2">CBS 232.78</strain>
    </source>
</reference>
<dbReference type="Proteomes" id="UP001285441">
    <property type="component" value="Unassembled WGS sequence"/>
</dbReference>
<keyword evidence="1" id="KW-0472">Membrane</keyword>
<keyword evidence="1" id="KW-0812">Transmembrane</keyword>
<dbReference type="AlphaFoldDB" id="A0AAE0P4E5"/>
<feature type="transmembrane region" description="Helical" evidence="1">
    <location>
        <begin position="30"/>
        <end position="50"/>
    </location>
</feature>
<feature type="transmembrane region" description="Helical" evidence="1">
    <location>
        <begin position="56"/>
        <end position="77"/>
    </location>
</feature>
<organism evidence="2 3">
    <name type="scientific">Podospora didyma</name>
    <dbReference type="NCBI Taxonomy" id="330526"/>
    <lineage>
        <taxon>Eukaryota</taxon>
        <taxon>Fungi</taxon>
        <taxon>Dikarya</taxon>
        <taxon>Ascomycota</taxon>
        <taxon>Pezizomycotina</taxon>
        <taxon>Sordariomycetes</taxon>
        <taxon>Sordariomycetidae</taxon>
        <taxon>Sordariales</taxon>
        <taxon>Podosporaceae</taxon>
        <taxon>Podospora</taxon>
    </lineage>
</organism>
<evidence type="ECO:0000256" key="1">
    <source>
        <dbReference type="SAM" id="Phobius"/>
    </source>
</evidence>
<evidence type="ECO:0000313" key="3">
    <source>
        <dbReference type="Proteomes" id="UP001285441"/>
    </source>
</evidence>
<keyword evidence="3" id="KW-1185">Reference proteome</keyword>
<evidence type="ECO:0000313" key="2">
    <source>
        <dbReference type="EMBL" id="KAK3393091.1"/>
    </source>
</evidence>
<name>A0AAE0P4E5_9PEZI</name>
<sequence length="104" mass="11506">MAGMKPYYHQDGRLDHQTLTKHKTATTAEFCCLCWCLVVFVGISLCLLVSRCVCWYLSLCLLVSLVVSVGIISPVWMGPKSQESLFFSSEVTRLSSGTGLLSRP</sequence>
<keyword evidence="1" id="KW-1133">Transmembrane helix</keyword>
<protein>
    <submittedName>
        <fullName evidence="2">Uncharacterized protein</fullName>
    </submittedName>
</protein>
<accession>A0AAE0P4E5</accession>
<reference evidence="2" key="2">
    <citation type="submission" date="2023-06" db="EMBL/GenBank/DDBJ databases">
        <authorList>
            <consortium name="Lawrence Berkeley National Laboratory"/>
            <person name="Haridas S."/>
            <person name="Hensen N."/>
            <person name="Bonometti L."/>
            <person name="Westerberg I."/>
            <person name="Brannstrom I.O."/>
            <person name="Guillou S."/>
            <person name="Cros-Aarteil S."/>
            <person name="Calhoun S."/>
            <person name="Kuo A."/>
            <person name="Mondo S."/>
            <person name="Pangilinan J."/>
            <person name="Riley R."/>
            <person name="LaButti K."/>
            <person name="Andreopoulos B."/>
            <person name="Lipzen A."/>
            <person name="Chen C."/>
            <person name="Yanf M."/>
            <person name="Daum C."/>
            <person name="Ng V."/>
            <person name="Clum A."/>
            <person name="Steindorff A."/>
            <person name="Ohm R."/>
            <person name="Martin F."/>
            <person name="Silar P."/>
            <person name="Natvig D."/>
            <person name="Lalanne C."/>
            <person name="Gautier V."/>
            <person name="Ament-velasquez S.L."/>
            <person name="Kruys A."/>
            <person name="Hutchinson M.I."/>
            <person name="Powell A.J."/>
            <person name="Barry K."/>
            <person name="Miller A.N."/>
            <person name="Grigoriev I.V."/>
            <person name="Debuchy R."/>
            <person name="Gladieux P."/>
            <person name="Thoren M.H."/>
            <person name="Johannesson H."/>
        </authorList>
    </citation>
    <scope>NUCLEOTIDE SEQUENCE</scope>
    <source>
        <strain evidence="2">CBS 232.78</strain>
    </source>
</reference>
<dbReference type="EMBL" id="JAULSW010000001">
    <property type="protein sequence ID" value="KAK3393091.1"/>
    <property type="molecule type" value="Genomic_DNA"/>
</dbReference>
<comment type="caution">
    <text evidence="2">The sequence shown here is derived from an EMBL/GenBank/DDBJ whole genome shotgun (WGS) entry which is preliminary data.</text>
</comment>
<gene>
    <name evidence="2" type="ORF">B0H63DRAFT_9525</name>
</gene>
<proteinExistence type="predicted"/>